<evidence type="ECO:0000256" key="1">
    <source>
        <dbReference type="ARBA" id="ARBA00008875"/>
    </source>
</evidence>
<dbReference type="Gene3D" id="2.60.40.1500">
    <property type="entry name" value="Glycosyl hydrolase domain, family 39"/>
    <property type="match status" value="1"/>
</dbReference>
<dbReference type="InterPro" id="IPR017853">
    <property type="entry name" value="GH"/>
</dbReference>
<dbReference type="SUPFAM" id="SSF51011">
    <property type="entry name" value="Glycosyl hydrolase domain"/>
    <property type="match status" value="1"/>
</dbReference>
<feature type="signal peptide" evidence="5">
    <location>
        <begin position="1"/>
        <end position="21"/>
    </location>
</feature>
<sequence>MQWKTLSVVMFLVNTCATSGAYLITVDVGKPTGRLSHFWRSTGFCPPLPHTQAHQFDLSVDQQLNLAYVGSVPHGGIQQVRIHWMLELVSAQDIGGQPQYNFTHLDQLIGLLWVNGLQPGFELMGSVSNYFTDFEDKSQVVKWRNLVYVIAKRYIDKYGLGRVSQWNFETWNEPNNHDFDNVTMSIQGFLNYYDACSEGLRAASTLLRFGGPGDSCHSPPHSPYCWALLQHCYNGTNYFTGETGVRIDYIALHKKGGGYSLPILQQEVQTLGEIQERFPRFRSLPVYNDEADPLVGWSRPQEWRADVTYAAMVAKIINQHQDLLIADPNSTINFTLLSNDNAFLSYHPHPFTQRTLTARFQVNNTQPPHVQLIRKPVLTVMGLLVLLGETQVLDQVFSPAATNSSTVGVLASIHKPVVPGGSDSWQAAVLVYNSEDNSTSTKTDDVTSCLLCYLYPGVVYVTYYMDNNVTNPHQLWRDMGSPDYPTAEQFRRLRSVQDPHVNGPWDVPAGDTLTLKAKLSVPSVLLIHVCAQPKAVPGQVCVTTQSIMIHLESIQPAKHFHYYYMDVGGVYRVRAVDYWGRSGPYSLPERYSEEH</sequence>
<feature type="domain" description="Glycosyl hydrolases family 39 N-terminal catalytic" evidence="6">
    <location>
        <begin position="22"/>
        <end position="508"/>
    </location>
</feature>
<protein>
    <submittedName>
        <fullName evidence="8">Alpha-L-iduronidase</fullName>
    </submittedName>
</protein>
<dbReference type="FunFam" id="3.20.20.80:FF:000059">
    <property type="entry name" value="Alpha-L-iduronidase"/>
    <property type="match status" value="1"/>
</dbReference>
<reference evidence="8" key="1">
    <citation type="submission" date="2025-08" db="UniProtKB">
        <authorList>
            <consortium name="Ensembl"/>
        </authorList>
    </citation>
    <scope>IDENTIFICATION</scope>
</reference>
<evidence type="ECO:0000313" key="9">
    <source>
        <dbReference type="Proteomes" id="UP000261640"/>
    </source>
</evidence>
<keyword evidence="9" id="KW-1185">Reference proteome</keyword>
<comment type="similarity">
    <text evidence="1">Belongs to the glycosyl hydrolase 39 family.</text>
</comment>
<dbReference type="InterPro" id="IPR000514">
    <property type="entry name" value="Glyco_hydro_39"/>
</dbReference>
<dbReference type="Proteomes" id="UP000261640">
    <property type="component" value="Unplaced"/>
</dbReference>
<name>A0A7N8XN68_9TELE</name>
<evidence type="ECO:0000256" key="3">
    <source>
        <dbReference type="ARBA" id="ARBA00023295"/>
    </source>
</evidence>
<reference evidence="8" key="2">
    <citation type="submission" date="2025-09" db="UniProtKB">
        <authorList>
            <consortium name="Ensembl"/>
        </authorList>
    </citation>
    <scope>IDENTIFICATION</scope>
</reference>
<feature type="active site" description="Proton donor" evidence="4">
    <location>
        <position position="173"/>
    </location>
</feature>
<feature type="domain" description="Alpha-L-iduronidase C-terminal" evidence="7">
    <location>
        <begin position="566"/>
        <end position="593"/>
    </location>
</feature>
<evidence type="ECO:0000256" key="5">
    <source>
        <dbReference type="SAM" id="SignalP"/>
    </source>
</evidence>
<accession>A0A7N8XN68</accession>
<dbReference type="InterPro" id="IPR049167">
    <property type="entry name" value="GH39_C"/>
</dbReference>
<keyword evidence="3" id="KW-0326">Glycosidase</keyword>
<dbReference type="InterPro" id="IPR049166">
    <property type="entry name" value="GH39_cat"/>
</dbReference>
<dbReference type="GeneTree" id="ENSGT00390000015494"/>
<evidence type="ECO:0000313" key="8">
    <source>
        <dbReference type="Ensembl" id="ENSMAMP00000053522.1"/>
    </source>
</evidence>
<dbReference type="PANTHER" id="PTHR12631:SF8">
    <property type="entry name" value="ALPHA-L-IDURONIDASE"/>
    <property type="match status" value="1"/>
</dbReference>
<dbReference type="InterPro" id="IPR049165">
    <property type="entry name" value="GH39_as"/>
</dbReference>
<dbReference type="Pfam" id="PF01229">
    <property type="entry name" value="Glyco_hydro_39"/>
    <property type="match status" value="1"/>
</dbReference>
<evidence type="ECO:0000259" key="6">
    <source>
        <dbReference type="Pfam" id="PF01229"/>
    </source>
</evidence>
<dbReference type="FunFam" id="2.60.40.1500:FF:000002">
    <property type="entry name" value="Iduronidase alpha-L"/>
    <property type="match status" value="1"/>
</dbReference>
<proteinExistence type="inferred from homology"/>
<keyword evidence="5" id="KW-0732">Signal</keyword>
<organism evidence="8 9">
    <name type="scientific">Mastacembelus armatus</name>
    <name type="common">zig-zag eel</name>
    <dbReference type="NCBI Taxonomy" id="205130"/>
    <lineage>
        <taxon>Eukaryota</taxon>
        <taxon>Metazoa</taxon>
        <taxon>Chordata</taxon>
        <taxon>Craniata</taxon>
        <taxon>Vertebrata</taxon>
        <taxon>Euteleostomi</taxon>
        <taxon>Actinopterygii</taxon>
        <taxon>Neopterygii</taxon>
        <taxon>Teleostei</taxon>
        <taxon>Neoteleostei</taxon>
        <taxon>Acanthomorphata</taxon>
        <taxon>Anabantaria</taxon>
        <taxon>Synbranchiformes</taxon>
        <taxon>Mastacembelidae</taxon>
        <taxon>Mastacembelus</taxon>
    </lineage>
</organism>
<evidence type="ECO:0000259" key="7">
    <source>
        <dbReference type="Pfam" id="PF21200"/>
    </source>
</evidence>
<dbReference type="AlphaFoldDB" id="A0A7N8XN68"/>
<dbReference type="Gene3D" id="3.20.20.80">
    <property type="entry name" value="Glycosidases"/>
    <property type="match status" value="1"/>
</dbReference>
<evidence type="ECO:0000256" key="2">
    <source>
        <dbReference type="ARBA" id="ARBA00022801"/>
    </source>
</evidence>
<dbReference type="Pfam" id="PF21200">
    <property type="entry name" value="Glyco_hydro_39_C"/>
    <property type="match status" value="1"/>
</dbReference>
<evidence type="ECO:0000256" key="4">
    <source>
        <dbReference type="PIRSR" id="PIRSR600514-1"/>
    </source>
</evidence>
<feature type="chain" id="PRO_5030967288" evidence="5">
    <location>
        <begin position="22"/>
        <end position="595"/>
    </location>
</feature>
<dbReference type="SUPFAM" id="SSF51445">
    <property type="entry name" value="(Trans)glycosidases"/>
    <property type="match status" value="1"/>
</dbReference>
<keyword evidence="2" id="KW-0378">Hydrolase</keyword>
<dbReference type="PROSITE" id="PS01027">
    <property type="entry name" value="GLYCOSYL_HYDROL_F39"/>
    <property type="match status" value="1"/>
</dbReference>
<dbReference type="GO" id="GO:0003940">
    <property type="term" value="F:L-iduronidase activity"/>
    <property type="evidence" value="ECO:0007669"/>
    <property type="project" value="TreeGrafter"/>
</dbReference>
<dbReference type="Ensembl" id="ENSMAMT00000069073.1">
    <property type="protein sequence ID" value="ENSMAMP00000053522.1"/>
    <property type="gene ID" value="ENSMAMG00000001813.2"/>
</dbReference>
<dbReference type="PANTHER" id="PTHR12631">
    <property type="entry name" value="ALPHA-L-IDURONIDASE"/>
    <property type="match status" value="1"/>
</dbReference>
<dbReference type="PRINTS" id="PR00745">
    <property type="entry name" value="GLHYDRLASE39"/>
</dbReference>
<dbReference type="InterPro" id="IPR051923">
    <property type="entry name" value="Glycosyl_Hydrolase_39"/>
</dbReference>
<dbReference type="GO" id="GO:0005975">
    <property type="term" value="P:carbohydrate metabolic process"/>
    <property type="evidence" value="ECO:0007669"/>
    <property type="project" value="InterPro"/>
</dbReference>